<feature type="region of interest" description="Disordered" evidence="1">
    <location>
        <begin position="434"/>
        <end position="454"/>
    </location>
</feature>
<feature type="compositionally biased region" description="Polar residues" evidence="1">
    <location>
        <begin position="530"/>
        <end position="547"/>
    </location>
</feature>
<gene>
    <name evidence="2" type="ORF">cyc_00718</name>
</gene>
<reference evidence="2 3" key="1">
    <citation type="journal article" date="2016" name="BMC Genomics">
        <title>Comparative genomics reveals Cyclospora cayetanensis possesses coccidia-like metabolism and invasion components but unique surface antigens.</title>
        <authorList>
            <person name="Liu S."/>
            <person name="Wang L."/>
            <person name="Zheng H."/>
            <person name="Xu Z."/>
            <person name="Roellig D.M."/>
            <person name="Li N."/>
            <person name="Frace M.A."/>
            <person name="Tang K."/>
            <person name="Arrowood M.J."/>
            <person name="Moss D.M."/>
            <person name="Zhang L."/>
            <person name="Feng Y."/>
            <person name="Xiao L."/>
        </authorList>
    </citation>
    <scope>NUCLEOTIDE SEQUENCE [LARGE SCALE GENOMIC DNA]</scope>
    <source>
        <strain evidence="2 3">CHN_HEN01</strain>
    </source>
</reference>
<proteinExistence type="predicted"/>
<dbReference type="EMBL" id="JROU02001686">
    <property type="protein sequence ID" value="OEH75578.1"/>
    <property type="molecule type" value="Genomic_DNA"/>
</dbReference>
<organism evidence="2 3">
    <name type="scientific">Cyclospora cayetanensis</name>
    <dbReference type="NCBI Taxonomy" id="88456"/>
    <lineage>
        <taxon>Eukaryota</taxon>
        <taxon>Sar</taxon>
        <taxon>Alveolata</taxon>
        <taxon>Apicomplexa</taxon>
        <taxon>Conoidasida</taxon>
        <taxon>Coccidia</taxon>
        <taxon>Eucoccidiorida</taxon>
        <taxon>Eimeriorina</taxon>
        <taxon>Eimeriidae</taxon>
        <taxon>Cyclospora</taxon>
    </lineage>
</organism>
<feature type="region of interest" description="Disordered" evidence="1">
    <location>
        <begin position="528"/>
        <end position="549"/>
    </location>
</feature>
<keyword evidence="3" id="KW-1185">Reference proteome</keyword>
<feature type="compositionally biased region" description="Polar residues" evidence="1">
    <location>
        <begin position="358"/>
        <end position="373"/>
    </location>
</feature>
<dbReference type="VEuPathDB" id="ToxoDB:LOC34617841"/>
<protein>
    <submittedName>
        <fullName evidence="2">Uncharacterized protein</fullName>
    </submittedName>
</protein>
<accession>A0A1D3CWL9</accession>
<dbReference type="VEuPathDB" id="ToxoDB:cyc_00718"/>
<feature type="compositionally biased region" description="Polar residues" evidence="1">
    <location>
        <begin position="392"/>
        <end position="407"/>
    </location>
</feature>
<dbReference type="InParanoid" id="A0A1D3CWL9"/>
<comment type="caution">
    <text evidence="2">The sequence shown here is derived from an EMBL/GenBank/DDBJ whole genome shotgun (WGS) entry which is preliminary data.</text>
</comment>
<evidence type="ECO:0000313" key="2">
    <source>
        <dbReference type="EMBL" id="OEH75578.1"/>
    </source>
</evidence>
<feature type="compositionally biased region" description="Basic and acidic residues" evidence="1">
    <location>
        <begin position="1123"/>
        <end position="1150"/>
    </location>
</feature>
<name>A0A1D3CWL9_9EIME</name>
<evidence type="ECO:0000256" key="1">
    <source>
        <dbReference type="SAM" id="MobiDB-lite"/>
    </source>
</evidence>
<feature type="region of interest" description="Disordered" evidence="1">
    <location>
        <begin position="358"/>
        <end position="407"/>
    </location>
</feature>
<dbReference type="AlphaFoldDB" id="A0A1D3CWL9"/>
<dbReference type="Proteomes" id="UP000095192">
    <property type="component" value="Unassembled WGS sequence"/>
</dbReference>
<sequence>MIPPEQLEYYMTEWVAASLEAIIAYRLFPCLGSQSPRRVNVITPTHIPDEHSVPGVPVEGRSGLLLWDATPDDIGYNEDASCWPHSGKTRSAFQFSRGFTPESVRHFGIEIPQVETLRAALLSEPKFGMRFPWQLRIVIVLHLQSPHVSGSRPAGGSAASAVNSSLGRCTETEESEMHMNCSRKDCGNQNLHGHSRDTASVCGAKEAAELQAMDPSLIFGFRAAGGQTRYLLEQWVLSFQPLAMADQQIKFEHRTLCTGLKGLLAAIHFLPSHSALLALANAEKPCRGQSERTVSSLKQRAFVESHIFARWKAHHPRARHERAAASSWKPLASYKSDLEDSLACMRFETLARLAENATESSPATRCRVQTSPRGSVRPQPSAVSRQELKQAASFQESSTVSRQPSLYETGSGGLGAASGDAFLDQLSLKSAVPPKTLPKSLGAPEAESGGGPSLPDPSCWSSAWGFCSLASVSHLDSLETRTVCIVGTGVGSVECTVTYNEELAQSIVAAGELEAIDGSLADFHPVAPSCMQSSPREGPQEESSALSDSDPWLEMEDLAAFAGSSLASRSLRQEKSQAEQVGADLELNASAKRARVAQGRVASNYVSGSPERRTNVWHSFMRGPSRGHACRFASTRVGETGQGYPLERKCLRTFLQLPRDAFDGAFIAAAAAASGQGAKEERNASSFMQVSSPPSQAFQTDTTSLSFPPSRPLMRSSYSSNTNCSSSCAGGFLPCSFSPWKVRDRLIGGAPPEEVSIQLGGDEGELLPEREEELMNALKLEEDILLDDTEFGCMWLNSASNFCLQQRRRPSPNATVTSSPCSPHLRSNTYSAAAAPKEADARRQRGFWDASAFQNHLDVALASKESASILEDVKHLTRVLLALERAACEMLRTADASVSAPRIHAGDTGEDVSFLLAQLEAIDTDLKPSVAAAVLCPWSSFESECTPHARHALWQKLSRCAALVGAQREEAKALKELTLHEFSLAGISGDANATDEGGASSLLPQEGAHTKRIRRLQSEFEMRARAFEQQPTTKQCQRAAKEMPEKEPTTLRKPLRHCHLVAAYRLEPPRVPREADCSPPCGPVEMLLRRLAEVKAEAEGAAVYNEDANGGNAEAGAHGQEATGREGAEVHTGNEKTSSRRRRLGEERVVRGAGTSGGDTGEEETEQAGAGEHKYLEGEEQSGAGTQNAGSNRNKYLKHVSHDQKQCVASEEPFLQIFKEKQYIERGEMKDACFSTRQPNEDELPWGIEEMIQAVESFEALENSFRPLGYVDLS</sequence>
<evidence type="ECO:0000313" key="3">
    <source>
        <dbReference type="Proteomes" id="UP000095192"/>
    </source>
</evidence>
<feature type="region of interest" description="Disordered" evidence="1">
    <location>
        <begin position="1105"/>
        <end position="1170"/>
    </location>
</feature>
<feature type="compositionally biased region" description="Low complexity" evidence="1">
    <location>
        <begin position="1105"/>
        <end position="1122"/>
    </location>
</feature>